<gene>
    <name evidence="2" type="ORF">DPMN_124974</name>
</gene>
<feature type="domain" description="Mutator-like transposase" evidence="1">
    <location>
        <begin position="1"/>
        <end position="58"/>
    </location>
</feature>
<evidence type="ECO:0000259" key="1">
    <source>
        <dbReference type="Pfam" id="PF20700"/>
    </source>
</evidence>
<accession>A0A9D4JSN4</accession>
<keyword evidence="3" id="KW-1185">Reference proteome</keyword>
<comment type="caution">
    <text evidence="2">The sequence shown here is derived from an EMBL/GenBank/DDBJ whole genome shotgun (WGS) entry which is preliminary data.</text>
</comment>
<evidence type="ECO:0000313" key="2">
    <source>
        <dbReference type="EMBL" id="KAH3823175.1"/>
    </source>
</evidence>
<protein>
    <recommendedName>
        <fullName evidence="1">Mutator-like transposase domain-containing protein</fullName>
    </recommendedName>
</protein>
<reference evidence="2" key="1">
    <citation type="journal article" date="2019" name="bioRxiv">
        <title>The Genome of the Zebra Mussel, Dreissena polymorpha: A Resource for Invasive Species Research.</title>
        <authorList>
            <person name="McCartney M.A."/>
            <person name="Auch B."/>
            <person name="Kono T."/>
            <person name="Mallez S."/>
            <person name="Zhang Y."/>
            <person name="Obille A."/>
            <person name="Becker A."/>
            <person name="Abrahante J.E."/>
            <person name="Garbe J."/>
            <person name="Badalamenti J.P."/>
            <person name="Herman A."/>
            <person name="Mangelson H."/>
            <person name="Liachko I."/>
            <person name="Sullivan S."/>
            <person name="Sone E.D."/>
            <person name="Koren S."/>
            <person name="Silverstein K.A.T."/>
            <person name="Beckman K.B."/>
            <person name="Gohl D.M."/>
        </authorList>
    </citation>
    <scope>NUCLEOTIDE SEQUENCE</scope>
    <source>
        <strain evidence="2">Duluth1</strain>
        <tissue evidence="2">Whole animal</tissue>
    </source>
</reference>
<dbReference type="Pfam" id="PF20700">
    <property type="entry name" value="Mutator"/>
    <property type="match status" value="1"/>
</dbReference>
<organism evidence="2 3">
    <name type="scientific">Dreissena polymorpha</name>
    <name type="common">Zebra mussel</name>
    <name type="synonym">Mytilus polymorpha</name>
    <dbReference type="NCBI Taxonomy" id="45954"/>
    <lineage>
        <taxon>Eukaryota</taxon>
        <taxon>Metazoa</taxon>
        <taxon>Spiralia</taxon>
        <taxon>Lophotrochozoa</taxon>
        <taxon>Mollusca</taxon>
        <taxon>Bivalvia</taxon>
        <taxon>Autobranchia</taxon>
        <taxon>Heteroconchia</taxon>
        <taxon>Euheterodonta</taxon>
        <taxon>Imparidentia</taxon>
        <taxon>Neoheterodontei</taxon>
        <taxon>Myida</taxon>
        <taxon>Dreissenoidea</taxon>
        <taxon>Dreissenidae</taxon>
        <taxon>Dreissena</taxon>
    </lineage>
</organism>
<dbReference type="InterPro" id="IPR049012">
    <property type="entry name" value="Mutator_transp_dom"/>
</dbReference>
<dbReference type="AlphaFoldDB" id="A0A9D4JSN4"/>
<dbReference type="EMBL" id="JAIWYP010000005">
    <property type="protein sequence ID" value="KAH3823175.1"/>
    <property type="molecule type" value="Genomic_DNA"/>
</dbReference>
<evidence type="ECO:0000313" key="3">
    <source>
        <dbReference type="Proteomes" id="UP000828390"/>
    </source>
</evidence>
<proteinExistence type="predicted"/>
<sequence length="92" mass="10353">MVHAGVGVRQINSILSTLNIPAVNHTMLIRRQNEAGQAFEEVAKSSADMFLQEEVHLKEIYASRRWTAQDIGFKIHVVAGKNPIGYRMYLAD</sequence>
<reference evidence="2" key="2">
    <citation type="submission" date="2020-11" db="EMBL/GenBank/DDBJ databases">
        <authorList>
            <person name="McCartney M.A."/>
            <person name="Auch B."/>
            <person name="Kono T."/>
            <person name="Mallez S."/>
            <person name="Becker A."/>
            <person name="Gohl D.M."/>
            <person name="Silverstein K.A.T."/>
            <person name="Koren S."/>
            <person name="Bechman K.B."/>
            <person name="Herman A."/>
            <person name="Abrahante J.E."/>
            <person name="Garbe J."/>
        </authorList>
    </citation>
    <scope>NUCLEOTIDE SEQUENCE</scope>
    <source>
        <strain evidence="2">Duluth1</strain>
        <tissue evidence="2">Whole animal</tissue>
    </source>
</reference>
<dbReference type="Proteomes" id="UP000828390">
    <property type="component" value="Unassembled WGS sequence"/>
</dbReference>
<name>A0A9D4JSN4_DREPO</name>